<sequence>MAISSGTATAATAVWANFVEYESYSSLEWRGCLYLEAVNTAALSLARAVICRAAALICSASTNNRIGILGIRIVSLRRSSGHNCTSGRHSCRKSKNLSLNPKR</sequence>
<gene>
    <name evidence="2" type="ORF">BDV36DRAFT_139570</name>
</gene>
<feature type="compositionally biased region" description="Basic residues" evidence="1">
    <location>
        <begin position="89"/>
        <end position="103"/>
    </location>
</feature>
<feature type="region of interest" description="Disordered" evidence="1">
    <location>
        <begin position="80"/>
        <end position="103"/>
    </location>
</feature>
<evidence type="ECO:0008006" key="4">
    <source>
        <dbReference type="Google" id="ProtNLM"/>
    </source>
</evidence>
<organism evidence="2 3">
    <name type="scientific">Aspergillus pseudocaelatus</name>
    <dbReference type="NCBI Taxonomy" id="1825620"/>
    <lineage>
        <taxon>Eukaryota</taxon>
        <taxon>Fungi</taxon>
        <taxon>Dikarya</taxon>
        <taxon>Ascomycota</taxon>
        <taxon>Pezizomycotina</taxon>
        <taxon>Eurotiomycetes</taxon>
        <taxon>Eurotiomycetidae</taxon>
        <taxon>Eurotiales</taxon>
        <taxon>Aspergillaceae</taxon>
        <taxon>Aspergillus</taxon>
        <taxon>Aspergillus subgen. Circumdati</taxon>
    </lineage>
</organism>
<protein>
    <recommendedName>
        <fullName evidence="4">Secreted protein</fullName>
    </recommendedName>
</protein>
<proteinExistence type="predicted"/>
<name>A0ABQ6WQE8_9EURO</name>
<evidence type="ECO:0000256" key="1">
    <source>
        <dbReference type="SAM" id="MobiDB-lite"/>
    </source>
</evidence>
<dbReference type="Proteomes" id="UP000325395">
    <property type="component" value="Unassembled WGS sequence"/>
</dbReference>
<evidence type="ECO:0000313" key="3">
    <source>
        <dbReference type="Proteomes" id="UP000325395"/>
    </source>
</evidence>
<reference evidence="2 3" key="1">
    <citation type="submission" date="2019-04" db="EMBL/GenBank/DDBJ databases">
        <authorList>
            <consortium name="DOE Joint Genome Institute"/>
            <person name="Mondo S."/>
            <person name="Kjaerbolling I."/>
            <person name="Vesth T."/>
            <person name="Frisvad J.C."/>
            <person name="Nybo J.L."/>
            <person name="Theobald S."/>
            <person name="Kildgaard S."/>
            <person name="Isbrandt T."/>
            <person name="Kuo A."/>
            <person name="Sato A."/>
            <person name="Lyhne E.K."/>
            <person name="Kogle M.E."/>
            <person name="Wiebenga A."/>
            <person name="Kun R.S."/>
            <person name="Lubbers R.J."/>
            <person name="Makela M.R."/>
            <person name="Barry K."/>
            <person name="Chovatia M."/>
            <person name="Clum A."/>
            <person name="Daum C."/>
            <person name="Haridas S."/>
            <person name="He G."/>
            <person name="LaButti K."/>
            <person name="Lipzen A."/>
            <person name="Riley R."/>
            <person name="Salamov A."/>
            <person name="Simmons B.A."/>
            <person name="Magnuson J.K."/>
            <person name="Henrissat B."/>
            <person name="Mortensen U.H."/>
            <person name="Larsen T.O."/>
            <person name="Devries R.P."/>
            <person name="Grigoriev I.V."/>
            <person name="Machida M."/>
            <person name="Baker S.E."/>
            <person name="Andersen M.R."/>
            <person name="Cantor M.N."/>
            <person name="Hua S.X."/>
        </authorList>
    </citation>
    <scope>NUCLEOTIDE SEQUENCE [LARGE SCALE GENOMIC DNA]</scope>
    <source>
        <strain evidence="2 3">CBS 117616</strain>
    </source>
</reference>
<evidence type="ECO:0000313" key="2">
    <source>
        <dbReference type="EMBL" id="KAE8419324.1"/>
    </source>
</evidence>
<dbReference type="EMBL" id="ML735718">
    <property type="protein sequence ID" value="KAE8419324.1"/>
    <property type="molecule type" value="Genomic_DNA"/>
</dbReference>
<keyword evidence="3" id="KW-1185">Reference proteome</keyword>
<accession>A0ABQ6WQE8</accession>